<evidence type="ECO:0000256" key="3">
    <source>
        <dbReference type="ARBA" id="ARBA00022777"/>
    </source>
</evidence>
<dbReference type="Pfam" id="PF04019">
    <property type="entry name" value="DUF359"/>
    <property type="match status" value="1"/>
</dbReference>
<dbReference type="GO" id="GO:0016301">
    <property type="term" value="F:kinase activity"/>
    <property type="evidence" value="ECO:0007669"/>
    <property type="project" value="UniProtKB-UniRule"/>
</dbReference>
<evidence type="ECO:0000313" key="7">
    <source>
        <dbReference type="EMBL" id="CQR48909.1"/>
    </source>
</evidence>
<feature type="binding site" evidence="6">
    <location>
        <position position="46"/>
    </location>
    <ligand>
        <name>GTP</name>
        <dbReference type="ChEBI" id="CHEBI:37565"/>
    </ligand>
</feature>
<feature type="binding site" evidence="6">
    <location>
        <position position="45"/>
    </location>
    <ligand>
        <name>GTP</name>
        <dbReference type="ChEBI" id="CHEBI:37565"/>
    </ligand>
</feature>
<evidence type="ECO:0000256" key="2">
    <source>
        <dbReference type="ARBA" id="ARBA00022741"/>
    </source>
</evidence>
<keyword evidence="8" id="KW-1185">Reference proteome</keyword>
<keyword evidence="2 6" id="KW-0547">Nucleotide-binding</keyword>
<comment type="pathway">
    <text evidence="6">Cofactor biosynthesis; coenzyme A biosynthesis.</text>
</comment>
<accession>A0A0D6JM20</accession>
<dbReference type="OrthoDB" id="15447at2157"/>
<keyword evidence="4 6" id="KW-0173">Coenzyme A biosynthesis</keyword>
<dbReference type="HAMAP" id="MF_00590">
    <property type="entry name" value="Dephospho_CoA_kinase_GTP_dep"/>
    <property type="match status" value="1"/>
</dbReference>
<keyword evidence="3 6" id="KW-0418">Kinase</keyword>
<evidence type="ECO:0000313" key="8">
    <source>
        <dbReference type="Proteomes" id="UP000198902"/>
    </source>
</evidence>
<reference evidence="8" key="1">
    <citation type="submission" date="2015-03" db="EMBL/GenBank/DDBJ databases">
        <authorList>
            <person name="Urmite Genomes"/>
        </authorList>
    </citation>
    <scope>NUCLEOTIDE SEQUENCE [LARGE SCALE GENOMIC DNA]</scope>
    <source>
        <strain evidence="8">Arc-Hr</strain>
    </source>
</reference>
<organism evidence="7 8">
    <name type="scientific">Haloferax massiliensis</name>
    <dbReference type="NCBI Taxonomy" id="1476858"/>
    <lineage>
        <taxon>Archaea</taxon>
        <taxon>Methanobacteriati</taxon>
        <taxon>Methanobacteriota</taxon>
        <taxon>Stenosarchaea group</taxon>
        <taxon>Halobacteria</taxon>
        <taxon>Halobacteriales</taxon>
        <taxon>Haloferacaceae</taxon>
        <taxon>Haloferax</taxon>
    </lineage>
</organism>
<dbReference type="GO" id="GO:0015937">
    <property type="term" value="P:coenzyme A biosynthetic process"/>
    <property type="evidence" value="ECO:0007669"/>
    <property type="project" value="UniProtKB-UniRule"/>
</dbReference>
<comment type="catalytic activity">
    <reaction evidence="6">
        <text>3'-dephospho-CoA + GTP = GDP + CoA + H(+)</text>
        <dbReference type="Rhea" id="RHEA:61156"/>
        <dbReference type="ChEBI" id="CHEBI:15378"/>
        <dbReference type="ChEBI" id="CHEBI:37565"/>
        <dbReference type="ChEBI" id="CHEBI:57287"/>
        <dbReference type="ChEBI" id="CHEBI:57328"/>
        <dbReference type="ChEBI" id="CHEBI:58189"/>
        <dbReference type="EC" id="2.7.1.237"/>
    </reaction>
</comment>
<evidence type="ECO:0000256" key="1">
    <source>
        <dbReference type="ARBA" id="ARBA00022679"/>
    </source>
</evidence>
<comment type="similarity">
    <text evidence="6">Belongs to the GTP-dependent DPCK family.</text>
</comment>
<dbReference type="GO" id="GO:0005525">
    <property type="term" value="F:GTP binding"/>
    <property type="evidence" value="ECO:0007669"/>
    <property type="project" value="UniProtKB-UniRule"/>
</dbReference>
<name>A0A0D6JM20_9EURY</name>
<proteinExistence type="inferred from homology"/>
<comment type="function">
    <text evidence="6">Catalyzes the GTP-dependent phosphorylation of the 3'-hydroxyl group of dephosphocoenzyme A to form coenzyme A (CoA).</text>
</comment>
<dbReference type="RefSeq" id="WP_089776904.1">
    <property type="nucleotide sequence ID" value="NZ_CABLRR010000001.1"/>
</dbReference>
<feature type="binding site" evidence="6">
    <location>
        <position position="44"/>
    </location>
    <ligand>
        <name>GTP</name>
        <dbReference type="ChEBI" id="CHEBI:37565"/>
    </ligand>
</feature>
<dbReference type="InterPro" id="IPR007164">
    <property type="entry name" value="GTP-dep_dephospho-CoA_kin"/>
</dbReference>
<gene>
    <name evidence="7" type="ORF">BN996_00358</name>
</gene>
<keyword evidence="5 6" id="KW-0342">GTP-binding</keyword>
<dbReference type="EC" id="2.7.1.237" evidence="6"/>
<sequence>MLTLPAALRAAFKEPFGPVYTEADDLLADASSEGAGAPLVAVGDVVTFHLRRAGRPPDVAVVDGKTKREAVGKEIRQAVETGRLVEVENEPGTVSVALVEALVAALDDPEPTTLLVAGEEDLATLPAVLAAPVGSTVVYGQPDEGMVRVAVTDATKTEMRDLLARFDGDFDAVVAPIDA</sequence>
<feature type="binding site" evidence="6">
    <location>
        <position position="65"/>
    </location>
    <ligand>
        <name>GTP</name>
        <dbReference type="ChEBI" id="CHEBI:37565"/>
    </ligand>
</feature>
<dbReference type="PIRSF" id="PIRSF006533">
    <property type="entry name" value="UCP006533"/>
    <property type="match status" value="1"/>
</dbReference>
<dbReference type="EMBL" id="CSTE01000001">
    <property type="protein sequence ID" value="CQR48909.1"/>
    <property type="molecule type" value="Genomic_DNA"/>
</dbReference>
<keyword evidence="1 6" id="KW-0808">Transferase</keyword>
<evidence type="ECO:0000256" key="4">
    <source>
        <dbReference type="ARBA" id="ARBA00022993"/>
    </source>
</evidence>
<feature type="binding site" evidence="6">
    <location>
        <position position="120"/>
    </location>
    <ligand>
        <name>GTP</name>
        <dbReference type="ChEBI" id="CHEBI:37565"/>
    </ligand>
</feature>
<feature type="binding site" evidence="6">
    <location>
        <position position="63"/>
    </location>
    <ligand>
        <name>GTP</name>
        <dbReference type="ChEBI" id="CHEBI:37565"/>
    </ligand>
</feature>
<dbReference type="Proteomes" id="UP000198902">
    <property type="component" value="Unassembled WGS sequence"/>
</dbReference>
<evidence type="ECO:0000256" key="5">
    <source>
        <dbReference type="ARBA" id="ARBA00023134"/>
    </source>
</evidence>
<protein>
    <recommendedName>
        <fullName evidence="6">GTP-dependent dephospho-CoA kinase</fullName>
        <ecNumber evidence="6">2.7.1.237</ecNumber>
    </recommendedName>
    <alternativeName>
        <fullName evidence="6">Dephospho-coenzyme A kinase</fullName>
        <shortName evidence="6">DPCK</shortName>
    </alternativeName>
</protein>
<dbReference type="AlphaFoldDB" id="A0A0D6JM20"/>
<evidence type="ECO:0000256" key="6">
    <source>
        <dbReference type="HAMAP-Rule" id="MF_00590"/>
    </source>
</evidence>
<feature type="binding site" evidence="6">
    <location>
        <position position="143"/>
    </location>
    <ligand>
        <name>GTP</name>
        <dbReference type="ChEBI" id="CHEBI:37565"/>
    </ligand>
</feature>
<dbReference type="PANTHER" id="PTHR40732">
    <property type="entry name" value="UPF0218 PROTEIN TK1697"/>
    <property type="match status" value="1"/>
</dbReference>
<dbReference type="PANTHER" id="PTHR40732:SF1">
    <property type="entry name" value="GTP-DEPENDENT DEPHOSPHO-COA KINASE"/>
    <property type="match status" value="1"/>
</dbReference>
<dbReference type="UniPathway" id="UPA00241"/>